<organism evidence="2 3">
    <name type="scientific">Lacipirellula limnantheis</name>
    <dbReference type="NCBI Taxonomy" id="2528024"/>
    <lineage>
        <taxon>Bacteria</taxon>
        <taxon>Pseudomonadati</taxon>
        <taxon>Planctomycetota</taxon>
        <taxon>Planctomycetia</taxon>
        <taxon>Pirellulales</taxon>
        <taxon>Lacipirellulaceae</taxon>
        <taxon>Lacipirellula</taxon>
    </lineage>
</organism>
<evidence type="ECO:0000313" key="3">
    <source>
        <dbReference type="Proteomes" id="UP000317909"/>
    </source>
</evidence>
<keyword evidence="1" id="KW-0812">Transmembrane</keyword>
<dbReference type="Proteomes" id="UP000317909">
    <property type="component" value="Chromosome"/>
</dbReference>
<reference evidence="2 3" key="1">
    <citation type="submission" date="2019-02" db="EMBL/GenBank/DDBJ databases">
        <title>Deep-cultivation of Planctomycetes and their phenomic and genomic characterization uncovers novel biology.</title>
        <authorList>
            <person name="Wiegand S."/>
            <person name="Jogler M."/>
            <person name="Boedeker C."/>
            <person name="Pinto D."/>
            <person name="Vollmers J."/>
            <person name="Rivas-Marin E."/>
            <person name="Kohn T."/>
            <person name="Peeters S.H."/>
            <person name="Heuer A."/>
            <person name="Rast P."/>
            <person name="Oberbeckmann S."/>
            <person name="Bunk B."/>
            <person name="Jeske O."/>
            <person name="Meyerdierks A."/>
            <person name="Storesund J.E."/>
            <person name="Kallscheuer N."/>
            <person name="Luecker S."/>
            <person name="Lage O.M."/>
            <person name="Pohl T."/>
            <person name="Merkel B.J."/>
            <person name="Hornburger P."/>
            <person name="Mueller R.-W."/>
            <person name="Bruemmer F."/>
            <person name="Labrenz M."/>
            <person name="Spormann A.M."/>
            <person name="Op den Camp H."/>
            <person name="Overmann J."/>
            <person name="Amann R."/>
            <person name="Jetten M.S.M."/>
            <person name="Mascher T."/>
            <person name="Medema M.H."/>
            <person name="Devos D.P."/>
            <person name="Kaster A.-K."/>
            <person name="Ovreas L."/>
            <person name="Rohde M."/>
            <person name="Galperin M.Y."/>
            <person name="Jogler C."/>
        </authorList>
    </citation>
    <scope>NUCLEOTIDE SEQUENCE [LARGE SCALE GENOMIC DNA]</scope>
    <source>
        <strain evidence="2 3">I41</strain>
    </source>
</reference>
<dbReference type="RefSeq" id="WP_145435766.1">
    <property type="nucleotide sequence ID" value="NZ_CP036339.1"/>
</dbReference>
<sequence>MKPRFTIRAILILMTLLAIFLGYHINWIHQRSAAIEDGWIAEVHNYWTPDDPHIAAPGLLGLFGQHGYGRLTVILSSDDDPLLSKAASLFPEASLNSWVGPVPPKNQRWPYRPWVN</sequence>
<dbReference type="KEGG" id="llh:I41_52560"/>
<dbReference type="EMBL" id="CP036339">
    <property type="protein sequence ID" value="QDT76011.1"/>
    <property type="molecule type" value="Genomic_DNA"/>
</dbReference>
<accession>A0A517U5V3</accession>
<name>A0A517U5V3_9BACT</name>
<protein>
    <submittedName>
        <fullName evidence="2">Uncharacterized protein</fullName>
    </submittedName>
</protein>
<keyword evidence="1" id="KW-1133">Transmembrane helix</keyword>
<dbReference type="AlphaFoldDB" id="A0A517U5V3"/>
<dbReference type="OrthoDB" id="301673at2"/>
<keyword evidence="3" id="KW-1185">Reference proteome</keyword>
<proteinExistence type="predicted"/>
<gene>
    <name evidence="2" type="ORF">I41_52560</name>
</gene>
<keyword evidence="1" id="KW-0472">Membrane</keyword>
<evidence type="ECO:0000313" key="2">
    <source>
        <dbReference type="EMBL" id="QDT76011.1"/>
    </source>
</evidence>
<feature type="transmembrane region" description="Helical" evidence="1">
    <location>
        <begin position="6"/>
        <end position="25"/>
    </location>
</feature>
<evidence type="ECO:0000256" key="1">
    <source>
        <dbReference type="SAM" id="Phobius"/>
    </source>
</evidence>